<evidence type="ECO:0000256" key="1">
    <source>
        <dbReference type="SAM" id="MobiDB-lite"/>
    </source>
</evidence>
<protein>
    <submittedName>
        <fullName evidence="2">HK97-gp10 family putative phage morphogenesis protein</fullName>
    </submittedName>
</protein>
<proteinExistence type="predicted"/>
<gene>
    <name evidence="2" type="ORF">ACFO3P_05875</name>
</gene>
<dbReference type="NCBIfam" id="TIGR01725">
    <property type="entry name" value="phge_HK97_gp10"/>
    <property type="match status" value="1"/>
</dbReference>
<organism evidence="2 3">
    <name type="scientific">Oceanobacillus aidingensis</name>
    <dbReference type="NCBI Taxonomy" id="645964"/>
    <lineage>
        <taxon>Bacteria</taxon>
        <taxon>Bacillati</taxon>
        <taxon>Bacillota</taxon>
        <taxon>Bacilli</taxon>
        <taxon>Bacillales</taxon>
        <taxon>Bacillaceae</taxon>
        <taxon>Oceanobacillus</taxon>
    </lineage>
</organism>
<sequence length="126" mass="14103">MARGSFGIKGTGPLIKAMQKKSDLSAVKKVVQLNGSEMQRRMQREASFKGHYHNGKFIPPTGATKRSIGISSPMGDRGYSVMVAPNTHYSSYLEYGTRYMAAQPFVQPAFLAQKMQFIRDLERLLK</sequence>
<reference evidence="3" key="1">
    <citation type="journal article" date="2019" name="Int. J. Syst. Evol. Microbiol.">
        <title>The Global Catalogue of Microorganisms (GCM) 10K type strain sequencing project: providing services to taxonomists for standard genome sequencing and annotation.</title>
        <authorList>
            <consortium name="The Broad Institute Genomics Platform"/>
            <consortium name="The Broad Institute Genome Sequencing Center for Infectious Disease"/>
            <person name="Wu L."/>
            <person name="Ma J."/>
        </authorList>
    </citation>
    <scope>NUCLEOTIDE SEQUENCE [LARGE SCALE GENOMIC DNA]</scope>
    <source>
        <strain evidence="3">CCUG 37257</strain>
    </source>
</reference>
<comment type="caution">
    <text evidence="2">The sequence shown here is derived from an EMBL/GenBank/DDBJ whole genome shotgun (WGS) entry which is preliminary data.</text>
</comment>
<dbReference type="EMBL" id="JBHSFT010000008">
    <property type="protein sequence ID" value="MFC4661743.1"/>
    <property type="molecule type" value="Genomic_DNA"/>
</dbReference>
<dbReference type="RefSeq" id="WP_379542272.1">
    <property type="nucleotide sequence ID" value="NZ_JBHSFT010000008.1"/>
</dbReference>
<accession>A0ABV9JVI5</accession>
<feature type="region of interest" description="Disordered" evidence="1">
    <location>
        <begin position="49"/>
        <end position="70"/>
    </location>
</feature>
<name>A0ABV9JVI5_9BACI</name>
<dbReference type="InterPro" id="IPR010064">
    <property type="entry name" value="HK97-gp10_tail"/>
</dbReference>
<keyword evidence="3" id="KW-1185">Reference proteome</keyword>
<dbReference type="Proteomes" id="UP001595988">
    <property type="component" value="Unassembled WGS sequence"/>
</dbReference>
<evidence type="ECO:0000313" key="2">
    <source>
        <dbReference type="EMBL" id="MFC4661743.1"/>
    </source>
</evidence>
<evidence type="ECO:0000313" key="3">
    <source>
        <dbReference type="Proteomes" id="UP001595988"/>
    </source>
</evidence>